<reference evidence="1 2" key="1">
    <citation type="submission" date="2019-08" db="EMBL/GenBank/DDBJ databases">
        <title>Draft genome sequences of two oriental melons (Cucumis melo L. var makuwa).</title>
        <authorList>
            <person name="Kwon S.-Y."/>
        </authorList>
    </citation>
    <scope>NUCLEOTIDE SEQUENCE [LARGE SCALE GENOMIC DNA]</scope>
    <source>
        <strain evidence="2">cv. SW 3</strain>
        <tissue evidence="1">Leaf</tissue>
    </source>
</reference>
<dbReference type="OrthoDB" id="1715978at2759"/>
<sequence>MSCGGEAGKQWTCAKAGAASLQKVGLIVRDIGEPCLSQSPIKVVITAWVVSYNLSSTFSDRNRYQGPSCPWQLMSPDS</sequence>
<evidence type="ECO:0000313" key="1">
    <source>
        <dbReference type="EMBL" id="KAA0044525.1"/>
    </source>
</evidence>
<protein>
    <submittedName>
        <fullName evidence="1">Small G protein signaling modulator 1 isoform X4</fullName>
    </submittedName>
</protein>
<dbReference type="Proteomes" id="UP000321393">
    <property type="component" value="Unassembled WGS sequence"/>
</dbReference>
<dbReference type="STRING" id="1194695.A0A5A7TT36"/>
<name>A0A5A7TT36_CUCMM</name>
<comment type="caution">
    <text evidence="1">The sequence shown here is derived from an EMBL/GenBank/DDBJ whole genome shotgun (WGS) entry which is preliminary data.</text>
</comment>
<evidence type="ECO:0000313" key="2">
    <source>
        <dbReference type="Proteomes" id="UP000321393"/>
    </source>
</evidence>
<accession>A0A5A7TT36</accession>
<dbReference type="EMBL" id="SSTE01014815">
    <property type="protein sequence ID" value="KAA0044525.1"/>
    <property type="molecule type" value="Genomic_DNA"/>
</dbReference>
<gene>
    <name evidence="1" type="ORF">E6C27_scaffold46G002670</name>
</gene>
<dbReference type="AlphaFoldDB" id="A0A5A7TT36"/>
<organism evidence="1 2">
    <name type="scientific">Cucumis melo var. makuwa</name>
    <name type="common">Oriental melon</name>
    <dbReference type="NCBI Taxonomy" id="1194695"/>
    <lineage>
        <taxon>Eukaryota</taxon>
        <taxon>Viridiplantae</taxon>
        <taxon>Streptophyta</taxon>
        <taxon>Embryophyta</taxon>
        <taxon>Tracheophyta</taxon>
        <taxon>Spermatophyta</taxon>
        <taxon>Magnoliopsida</taxon>
        <taxon>eudicotyledons</taxon>
        <taxon>Gunneridae</taxon>
        <taxon>Pentapetalae</taxon>
        <taxon>rosids</taxon>
        <taxon>fabids</taxon>
        <taxon>Cucurbitales</taxon>
        <taxon>Cucurbitaceae</taxon>
        <taxon>Benincaseae</taxon>
        <taxon>Cucumis</taxon>
    </lineage>
</organism>
<proteinExistence type="predicted"/>